<evidence type="ECO:0000313" key="2">
    <source>
        <dbReference type="EMBL" id="KIM61716.1"/>
    </source>
</evidence>
<reference evidence="2 3" key="1">
    <citation type="submission" date="2014-04" db="EMBL/GenBank/DDBJ databases">
        <authorList>
            <consortium name="DOE Joint Genome Institute"/>
            <person name="Kuo A."/>
            <person name="Kohler A."/>
            <person name="Nagy L.G."/>
            <person name="Floudas D."/>
            <person name="Copeland A."/>
            <person name="Barry K.W."/>
            <person name="Cichocki N."/>
            <person name="Veneault-Fourrey C."/>
            <person name="LaButti K."/>
            <person name="Lindquist E.A."/>
            <person name="Lipzen A."/>
            <person name="Lundell T."/>
            <person name="Morin E."/>
            <person name="Murat C."/>
            <person name="Sun H."/>
            <person name="Tunlid A."/>
            <person name="Henrissat B."/>
            <person name="Grigoriev I.V."/>
            <person name="Hibbett D.S."/>
            <person name="Martin F."/>
            <person name="Nordberg H.P."/>
            <person name="Cantor M.N."/>
            <person name="Hua S.X."/>
        </authorList>
    </citation>
    <scope>NUCLEOTIDE SEQUENCE [LARGE SCALE GENOMIC DNA]</scope>
    <source>
        <strain evidence="2 3">Foug A</strain>
    </source>
</reference>
<accession>A0A0C3E0U3</accession>
<keyword evidence="3" id="KW-1185">Reference proteome</keyword>
<dbReference type="Pfam" id="PF20722">
    <property type="entry name" value="DUF6830"/>
    <property type="match status" value="1"/>
</dbReference>
<dbReference type="HOGENOM" id="CLU_006344_10_2_1"/>
<dbReference type="InParanoid" id="A0A0C3E0U3"/>
<feature type="non-terminal residue" evidence="2">
    <location>
        <position position="1"/>
    </location>
</feature>
<dbReference type="InterPro" id="IPR041078">
    <property type="entry name" value="Plavaka"/>
</dbReference>
<dbReference type="Proteomes" id="UP000053989">
    <property type="component" value="Unassembled WGS sequence"/>
</dbReference>
<organism evidence="2 3">
    <name type="scientific">Scleroderma citrinum Foug A</name>
    <dbReference type="NCBI Taxonomy" id="1036808"/>
    <lineage>
        <taxon>Eukaryota</taxon>
        <taxon>Fungi</taxon>
        <taxon>Dikarya</taxon>
        <taxon>Basidiomycota</taxon>
        <taxon>Agaricomycotina</taxon>
        <taxon>Agaricomycetes</taxon>
        <taxon>Agaricomycetidae</taxon>
        <taxon>Boletales</taxon>
        <taxon>Sclerodermatineae</taxon>
        <taxon>Sclerodermataceae</taxon>
        <taxon>Scleroderma</taxon>
    </lineage>
</organism>
<proteinExistence type="predicted"/>
<dbReference type="InterPro" id="IPR049233">
    <property type="entry name" value="DUF6830"/>
</dbReference>
<dbReference type="Pfam" id="PF18759">
    <property type="entry name" value="Plavaka"/>
    <property type="match status" value="1"/>
</dbReference>
<feature type="domain" description="DUF6830" evidence="1">
    <location>
        <begin position="684"/>
        <end position="783"/>
    </location>
</feature>
<gene>
    <name evidence="2" type="ORF">SCLCIDRAFT_121411</name>
</gene>
<protein>
    <recommendedName>
        <fullName evidence="1">DUF6830 domain-containing protein</fullName>
    </recommendedName>
</protein>
<dbReference type="OrthoDB" id="2576233at2759"/>
<reference evidence="3" key="2">
    <citation type="submission" date="2015-01" db="EMBL/GenBank/DDBJ databases">
        <title>Evolutionary Origins and Diversification of the Mycorrhizal Mutualists.</title>
        <authorList>
            <consortium name="DOE Joint Genome Institute"/>
            <consortium name="Mycorrhizal Genomics Consortium"/>
            <person name="Kohler A."/>
            <person name="Kuo A."/>
            <person name="Nagy L.G."/>
            <person name="Floudas D."/>
            <person name="Copeland A."/>
            <person name="Barry K.W."/>
            <person name="Cichocki N."/>
            <person name="Veneault-Fourrey C."/>
            <person name="LaButti K."/>
            <person name="Lindquist E.A."/>
            <person name="Lipzen A."/>
            <person name="Lundell T."/>
            <person name="Morin E."/>
            <person name="Murat C."/>
            <person name="Riley R."/>
            <person name="Ohm R."/>
            <person name="Sun H."/>
            <person name="Tunlid A."/>
            <person name="Henrissat B."/>
            <person name="Grigoriev I.V."/>
            <person name="Hibbett D.S."/>
            <person name="Martin F."/>
        </authorList>
    </citation>
    <scope>NUCLEOTIDE SEQUENCE [LARGE SCALE GENOMIC DNA]</scope>
    <source>
        <strain evidence="3">Foug A</strain>
    </source>
</reference>
<name>A0A0C3E0U3_9AGAM</name>
<sequence length="911" mass="103977">CPVCGQTFPSTLAVCDHLQDSPCARRFLPTPSAFRTPQKSPDRPRSAHFHPKSGYIYGFNEPNTFERMKQHEYEPQRQENVYYPFSGRDEWELGKFLCDNFTQSEINTFLKLDWVNSRSQLSFRLARDLQLQMDAIPKGPSWHCTKIHIEGYPTRDPIELYWRDALEVVRELFGNLIFAQHMEYNPYIILDGPEWEYGEWMSGEEAHRIQDQLPEGATIVPIILASDKAPVTRMTGDLDMHPLFLTIANIHSSVRMKATSHAWACVGYIPTPEFLTHSDFHSVLEGRLWHRCLDIICSGLKVAASIGTFMTDPNNCTRYTFTPLAAYTADLPEQQMIACITKSASPVTMAELNQFGDGVRYPPHEGKITLQKLYDLCASGLDPWRLREFLAAAKAAHLNGVQLPFFRDWRFSDPSIFLVGEILHAVLKLFFDHPFKWCKELLGADEIDTRYRTQHKRVGVRHFKKVSHVKQMTGRDHRDLARTIVATIAGVVDPSFICAIRSLVDFIYQLQSPTFTESSICDMERSLSEFHRHKHAILEAGARRGKSKEMDHFRIPKLELLQSFGRTIRSVGSLIQYTADVSERLLITHCKVPFTRTNRQKTGFTRQIVTLLDREESSRLFNLYTLLRDKNFSFTNILSEGDVPQHSDPTLDWVLRTSPADMSRFQGPRVVRNLFLKGLVSDDATVAFHLTIKSDFADKSSNYLATTYILPDFTALLEAYIITACDDSSRFQARSLKGWLKFRIQLQSRLRPHNLMLSQQVQALPPSDEHPFGKCDVVVVQSTLNSESVDVVQVRAVFALSPRGSPLPVGLSMPLLYVQHFAFTGTPADQPDVGMFSLHRKFVNNPDGSVSRVGSIISMLDVVHAVELIPKYGASARRDVTSETCLEVYDDFYLNNFSDKEWYYTMNHEFA</sequence>
<evidence type="ECO:0000313" key="3">
    <source>
        <dbReference type="Proteomes" id="UP000053989"/>
    </source>
</evidence>
<dbReference type="AlphaFoldDB" id="A0A0C3E0U3"/>
<evidence type="ECO:0000259" key="1">
    <source>
        <dbReference type="Pfam" id="PF20722"/>
    </source>
</evidence>
<dbReference type="EMBL" id="KN822049">
    <property type="protein sequence ID" value="KIM61716.1"/>
    <property type="molecule type" value="Genomic_DNA"/>
</dbReference>